<evidence type="ECO:0000256" key="1">
    <source>
        <dbReference type="ARBA" id="ARBA00023125"/>
    </source>
</evidence>
<feature type="compositionally biased region" description="Polar residues" evidence="3">
    <location>
        <begin position="425"/>
        <end position="435"/>
    </location>
</feature>
<name>A0ABM1AEL8_APLCA</name>
<dbReference type="PROSITE" id="PS50118">
    <property type="entry name" value="HMG_BOX_2"/>
    <property type="match status" value="1"/>
</dbReference>
<dbReference type="SMART" id="SM00398">
    <property type="entry name" value="HMG"/>
    <property type="match status" value="1"/>
</dbReference>
<feature type="compositionally biased region" description="Basic and acidic residues" evidence="3">
    <location>
        <begin position="438"/>
        <end position="452"/>
    </location>
</feature>
<evidence type="ECO:0000313" key="6">
    <source>
        <dbReference type="RefSeq" id="XP_012946205.1"/>
    </source>
</evidence>
<dbReference type="PANTHER" id="PTHR10270">
    <property type="entry name" value="SOX TRANSCRIPTION FACTOR"/>
    <property type="match status" value="1"/>
</dbReference>
<protein>
    <submittedName>
        <fullName evidence="6">Uncharacterized protein LOC106013900</fullName>
    </submittedName>
</protein>
<reference evidence="6" key="1">
    <citation type="submission" date="2025-08" db="UniProtKB">
        <authorList>
            <consortium name="RefSeq"/>
        </authorList>
    </citation>
    <scope>IDENTIFICATION</scope>
</reference>
<sequence length="837" mass="91417">MQRRGCPIESDHMYDRTSKPNADDLLYGFGNQTTSLTDPMLCGNIEDDFNRFLVSTTESNSPMPALALTQSSSHFTLPVDSLLNPEPGTFSSDLAMWGNHERKRVKSIKEEDDDTDVFSSSASNVDIDLDLEDFDSKSTCSPVMDIKRELGEDMELDDNVSSLGSPGSQNGEQINRLGLSVTEARDYVEMKYMKASGLPRSEWCHQDKIKHILNLSDCSDYTVEHVLSFDRKCKETAHACAKIVQNIQIQYRWDCVEPEDIPCCYTIVSDCKKTGGRTKPPRPMNAFMIWSQGARRMINELCPRMQNADISAALGEAWRLKPDVLKRHFEEEKVKLKRFHNAEFPSYKYKPLTKVQKAKEKQAQSLSKANARSAIQKGKKRAAKSPAPSENIQDGAPTPKRPKGGRPKKSSVDQQPKRRTKELPSYTSTVGTSPTKPAIKDKLTLKILDRRSKGVSPPPPLQGVIHGAFGQPSPPEVTSPELLRIFKEEPIETVAMDQRSVCLQSQVVRSPVRSSVYLTPVSSPASGTEEQRLSPPNVDACSSPLRNLNKLPRQLSSSPPLSASSPSSSSTCSPQPTAVPQFISRPNNPSPSSLAHSMTSTTARMPYISAMLAAPAKTLSQSLPSTDIKPTLPVVMSSPSVTTRTLPAEVYAPVTQAYPSFGSPFLANNASSSPNLNSTSDFAGFDDGPIHVETRVEGVDGPISVILQPIRNVPSDPVGGFTPPAGYLSPYGIGNSHEIAARNGNEVAVGNVNENTTSKSSVDSFLENVADPSFNLSLEAILACVNEQNSSGTSFLSTSVEPDMGTSIDDIDISPTEPFFPDECWTRIVKQMEGEQD</sequence>
<evidence type="ECO:0000259" key="4">
    <source>
        <dbReference type="PROSITE" id="PS50118"/>
    </source>
</evidence>
<gene>
    <name evidence="6" type="primary">LOC106013900</name>
</gene>
<dbReference type="Gene3D" id="1.10.30.10">
    <property type="entry name" value="High mobility group box domain"/>
    <property type="match status" value="1"/>
</dbReference>
<organism evidence="5 6">
    <name type="scientific">Aplysia californica</name>
    <name type="common">California sea hare</name>
    <dbReference type="NCBI Taxonomy" id="6500"/>
    <lineage>
        <taxon>Eukaryota</taxon>
        <taxon>Metazoa</taxon>
        <taxon>Spiralia</taxon>
        <taxon>Lophotrochozoa</taxon>
        <taxon>Mollusca</taxon>
        <taxon>Gastropoda</taxon>
        <taxon>Heterobranchia</taxon>
        <taxon>Euthyneura</taxon>
        <taxon>Tectipleura</taxon>
        <taxon>Aplysiida</taxon>
        <taxon>Aplysioidea</taxon>
        <taxon>Aplysiidae</taxon>
        <taxon>Aplysia</taxon>
    </lineage>
</organism>
<feature type="compositionally biased region" description="Polar residues" evidence="3">
    <location>
        <begin position="584"/>
        <end position="598"/>
    </location>
</feature>
<evidence type="ECO:0000256" key="3">
    <source>
        <dbReference type="SAM" id="MobiDB-lite"/>
    </source>
</evidence>
<feature type="compositionally biased region" description="Low complexity" evidence="3">
    <location>
        <begin position="554"/>
        <end position="578"/>
    </location>
</feature>
<dbReference type="Pfam" id="PF00505">
    <property type="entry name" value="HMG_box"/>
    <property type="match status" value="1"/>
</dbReference>
<dbReference type="GeneID" id="106013900"/>
<dbReference type="Proteomes" id="UP000694888">
    <property type="component" value="Unplaced"/>
</dbReference>
<dbReference type="InterPro" id="IPR036910">
    <property type="entry name" value="HMG_box_dom_sf"/>
</dbReference>
<feature type="DNA-binding region" description="HMG box" evidence="2">
    <location>
        <begin position="280"/>
        <end position="348"/>
    </location>
</feature>
<dbReference type="PANTHER" id="PTHR10270:SF323">
    <property type="entry name" value="TRANSCRIPTION FACTOR SOX-14-RELATED"/>
    <property type="match status" value="1"/>
</dbReference>
<dbReference type="InterPro" id="IPR009071">
    <property type="entry name" value="HMG_box_dom"/>
</dbReference>
<dbReference type="SUPFAM" id="SSF47095">
    <property type="entry name" value="HMG-box"/>
    <property type="match status" value="1"/>
</dbReference>
<keyword evidence="2" id="KW-0539">Nucleus</keyword>
<keyword evidence="5" id="KW-1185">Reference proteome</keyword>
<keyword evidence="1 2" id="KW-0238">DNA-binding</keyword>
<dbReference type="RefSeq" id="XP_012946205.1">
    <property type="nucleotide sequence ID" value="XM_013090751.2"/>
</dbReference>
<feature type="compositionally biased region" description="Basic residues" evidence="3">
    <location>
        <begin position="400"/>
        <end position="409"/>
    </location>
</feature>
<feature type="region of interest" description="Disordered" evidence="3">
    <location>
        <begin position="356"/>
        <end position="476"/>
    </location>
</feature>
<evidence type="ECO:0000313" key="5">
    <source>
        <dbReference type="Proteomes" id="UP000694888"/>
    </source>
</evidence>
<feature type="region of interest" description="Disordered" evidence="3">
    <location>
        <begin position="518"/>
        <end position="598"/>
    </location>
</feature>
<dbReference type="InterPro" id="IPR050140">
    <property type="entry name" value="SRY-related_HMG-box_TF-like"/>
</dbReference>
<evidence type="ECO:0000256" key="2">
    <source>
        <dbReference type="PROSITE-ProRule" id="PRU00267"/>
    </source>
</evidence>
<feature type="domain" description="HMG box" evidence="4">
    <location>
        <begin position="280"/>
        <end position="348"/>
    </location>
</feature>
<accession>A0ABM1AEL8</accession>
<proteinExistence type="predicted"/>